<dbReference type="Pfam" id="PF00271">
    <property type="entry name" value="Helicase_C"/>
    <property type="match status" value="1"/>
</dbReference>
<feature type="domain" description="Dicer dsRNA-binding fold" evidence="21">
    <location>
        <begin position="663"/>
        <end position="754"/>
    </location>
</feature>
<comment type="cofactor">
    <cofactor evidence="1">
        <name>Mn(2+)</name>
        <dbReference type="ChEBI" id="CHEBI:29035"/>
    </cofactor>
</comment>
<dbReference type="SMART" id="SM00487">
    <property type="entry name" value="DEXDc"/>
    <property type="match status" value="1"/>
</dbReference>
<evidence type="ECO:0000256" key="9">
    <source>
        <dbReference type="ARBA" id="ARBA00022840"/>
    </source>
</evidence>
<feature type="compositionally biased region" description="Acidic residues" evidence="16">
    <location>
        <begin position="42"/>
        <end position="56"/>
    </location>
</feature>
<evidence type="ECO:0000256" key="12">
    <source>
        <dbReference type="ARBA" id="ARBA00023118"/>
    </source>
</evidence>
<dbReference type="GO" id="GO:0004386">
    <property type="term" value="F:helicase activity"/>
    <property type="evidence" value="ECO:0007669"/>
    <property type="project" value="UniProtKB-KW"/>
</dbReference>
<dbReference type="SMART" id="SM00535">
    <property type="entry name" value="RIBOc"/>
    <property type="match status" value="2"/>
</dbReference>
<reference evidence="23" key="5">
    <citation type="submission" date="2015-06" db="UniProtKB">
        <authorList>
            <consortium name="EnsemblFungi"/>
        </authorList>
    </citation>
    <scope>IDENTIFICATION</scope>
    <source>
        <strain evidence="23">ATCC 64411</strain>
    </source>
</reference>
<dbReference type="VEuPathDB" id="FungiDB:MAPG_05290"/>
<dbReference type="eggNOG" id="KOG0701">
    <property type="taxonomic scope" value="Eukaryota"/>
</dbReference>
<evidence type="ECO:0000256" key="14">
    <source>
        <dbReference type="ARBA" id="ARBA00035116"/>
    </source>
</evidence>
<dbReference type="Gene3D" id="3.40.50.300">
    <property type="entry name" value="P-loop containing nucleotide triphosphate hydrolases"/>
    <property type="match status" value="2"/>
</dbReference>
<keyword evidence="8" id="KW-0347">Helicase</keyword>
<evidence type="ECO:0000313" key="22">
    <source>
        <dbReference type="EMBL" id="KLU86274.1"/>
    </source>
</evidence>
<evidence type="ECO:0000259" key="21">
    <source>
        <dbReference type="PROSITE" id="PS51327"/>
    </source>
</evidence>
<evidence type="ECO:0000259" key="19">
    <source>
        <dbReference type="PROSITE" id="PS51192"/>
    </source>
</evidence>
<organism evidence="23 24">
    <name type="scientific">Magnaporthiopsis poae (strain ATCC 64411 / 73-15)</name>
    <name type="common">Kentucky bluegrass fungus</name>
    <name type="synonym">Magnaporthe poae</name>
    <dbReference type="NCBI Taxonomy" id="644358"/>
    <lineage>
        <taxon>Eukaryota</taxon>
        <taxon>Fungi</taxon>
        <taxon>Dikarya</taxon>
        <taxon>Ascomycota</taxon>
        <taxon>Pezizomycotina</taxon>
        <taxon>Sordariomycetes</taxon>
        <taxon>Sordariomycetidae</taxon>
        <taxon>Magnaporthales</taxon>
        <taxon>Magnaporthaceae</taxon>
        <taxon>Magnaporthiopsis</taxon>
    </lineage>
</organism>
<evidence type="ECO:0000256" key="1">
    <source>
        <dbReference type="ARBA" id="ARBA00001936"/>
    </source>
</evidence>
<dbReference type="GO" id="GO:0046872">
    <property type="term" value="F:metal ion binding"/>
    <property type="evidence" value="ECO:0007669"/>
    <property type="project" value="UniProtKB-KW"/>
</dbReference>
<dbReference type="PANTHER" id="PTHR14950:SF62">
    <property type="entry name" value="DICER-LIKE PROTEIN 1"/>
    <property type="match status" value="1"/>
</dbReference>
<feature type="compositionally biased region" description="Pro residues" evidence="16">
    <location>
        <begin position="1469"/>
        <end position="1482"/>
    </location>
</feature>
<dbReference type="InterPro" id="IPR003100">
    <property type="entry name" value="PAZ_dom"/>
</dbReference>
<gene>
    <name evidence="22" type="ORF">MAPG_05290</name>
</gene>
<dbReference type="GO" id="GO:0051607">
    <property type="term" value="P:defense response to virus"/>
    <property type="evidence" value="ECO:0007669"/>
    <property type="project" value="UniProtKB-KW"/>
</dbReference>
<evidence type="ECO:0000256" key="16">
    <source>
        <dbReference type="SAM" id="MobiDB-lite"/>
    </source>
</evidence>
<dbReference type="PROSITE" id="PS50821">
    <property type="entry name" value="PAZ"/>
    <property type="match status" value="1"/>
</dbReference>
<accession>A0A0C4DZ03</accession>
<feature type="domain" description="Helicase ATP-binding" evidence="19">
    <location>
        <begin position="143"/>
        <end position="326"/>
    </location>
</feature>
<dbReference type="GO" id="GO:0050688">
    <property type="term" value="P:regulation of defense response to virus"/>
    <property type="evidence" value="ECO:0007669"/>
    <property type="project" value="UniProtKB-KW"/>
</dbReference>
<name>A0A0C4DZ03_MAGP6</name>
<dbReference type="FunFam" id="1.10.1520.10:FF:000015">
    <property type="entry name" value="Dicer-like protein 1"/>
    <property type="match status" value="1"/>
</dbReference>
<evidence type="ECO:0000256" key="2">
    <source>
        <dbReference type="ARBA" id="ARBA00001946"/>
    </source>
</evidence>
<evidence type="ECO:0000313" key="23">
    <source>
        <dbReference type="EnsemblFungi" id="MAPG_05290T0"/>
    </source>
</evidence>
<dbReference type="EMBL" id="ADBL01001251">
    <property type="status" value="NOT_ANNOTATED_CDS"/>
    <property type="molecule type" value="Genomic_DNA"/>
</dbReference>
<dbReference type="OrthoDB" id="416741at2759"/>
<evidence type="ECO:0000256" key="4">
    <source>
        <dbReference type="ARBA" id="ARBA00022723"/>
    </source>
</evidence>
<evidence type="ECO:0000259" key="17">
    <source>
        <dbReference type="PROSITE" id="PS50142"/>
    </source>
</evidence>
<reference evidence="23" key="4">
    <citation type="journal article" date="2015" name="G3 (Bethesda)">
        <title>Genome sequences of three phytopathogenic species of the Magnaporthaceae family of fungi.</title>
        <authorList>
            <person name="Okagaki L.H."/>
            <person name="Nunes C.C."/>
            <person name="Sailsbery J."/>
            <person name="Clay B."/>
            <person name="Brown D."/>
            <person name="John T."/>
            <person name="Oh Y."/>
            <person name="Young N."/>
            <person name="Fitzgerald M."/>
            <person name="Haas B.J."/>
            <person name="Zeng Q."/>
            <person name="Young S."/>
            <person name="Adiconis X."/>
            <person name="Fan L."/>
            <person name="Levin J.Z."/>
            <person name="Mitchell T.K."/>
            <person name="Okubara P.A."/>
            <person name="Farman M.L."/>
            <person name="Kohn L.M."/>
            <person name="Birren B."/>
            <person name="Ma L.-J."/>
            <person name="Dean R.A."/>
        </authorList>
    </citation>
    <scope>NUCLEOTIDE SEQUENCE</scope>
    <source>
        <strain evidence="23">ATCC 64411 / 73-15</strain>
    </source>
</reference>
<proteinExistence type="inferred from homology"/>
<dbReference type="PROSITE" id="PS51192">
    <property type="entry name" value="HELICASE_ATP_BIND_1"/>
    <property type="match status" value="1"/>
</dbReference>
<feature type="domain" description="PAZ" evidence="18">
    <location>
        <begin position="915"/>
        <end position="1037"/>
    </location>
</feature>
<keyword evidence="3" id="KW-0930">Antiviral protein</keyword>
<dbReference type="Pfam" id="PF00636">
    <property type="entry name" value="Ribonuclease_3"/>
    <property type="match status" value="2"/>
</dbReference>
<reference evidence="24" key="1">
    <citation type="submission" date="2010-05" db="EMBL/GenBank/DDBJ databases">
        <title>The genome sequence of Magnaporthe poae strain ATCC 64411.</title>
        <authorList>
            <person name="Ma L.-J."/>
            <person name="Dead R."/>
            <person name="Young S."/>
            <person name="Zeng Q."/>
            <person name="Koehrsen M."/>
            <person name="Alvarado L."/>
            <person name="Berlin A."/>
            <person name="Chapman S.B."/>
            <person name="Chen Z."/>
            <person name="Freedman E."/>
            <person name="Gellesch M."/>
            <person name="Goldberg J."/>
            <person name="Griggs A."/>
            <person name="Gujja S."/>
            <person name="Heilman E.R."/>
            <person name="Heiman D."/>
            <person name="Hepburn T."/>
            <person name="Howarth C."/>
            <person name="Jen D."/>
            <person name="Larson L."/>
            <person name="Mehta T."/>
            <person name="Neiman D."/>
            <person name="Pearson M."/>
            <person name="Roberts A."/>
            <person name="Saif S."/>
            <person name="Shea T."/>
            <person name="Shenoy N."/>
            <person name="Sisk P."/>
            <person name="Stolte C."/>
            <person name="Sykes S."/>
            <person name="Walk T."/>
            <person name="White J."/>
            <person name="Yandava C."/>
            <person name="Haas B."/>
            <person name="Nusbaum C."/>
            <person name="Birren B."/>
        </authorList>
    </citation>
    <scope>NUCLEOTIDE SEQUENCE [LARGE SCALE GENOMIC DNA]</scope>
    <source>
        <strain evidence="24">ATCC 64411 / 73-15</strain>
    </source>
</reference>
<protein>
    <submittedName>
        <fullName evidence="22">Dicer-like protein 1</fullName>
    </submittedName>
</protein>
<feature type="region of interest" description="Disordered" evidence="16">
    <location>
        <begin position="1"/>
        <end position="20"/>
    </location>
</feature>
<evidence type="ECO:0000256" key="3">
    <source>
        <dbReference type="ARBA" id="ARBA00022721"/>
    </source>
</evidence>
<feature type="region of interest" description="Disordered" evidence="16">
    <location>
        <begin position="32"/>
        <end position="62"/>
    </location>
</feature>
<keyword evidence="24" id="KW-1185">Reference proteome</keyword>
<reference evidence="22" key="2">
    <citation type="submission" date="2010-05" db="EMBL/GenBank/DDBJ databases">
        <title>The Genome Sequence of Magnaporthe poae strain ATCC 64411.</title>
        <authorList>
            <consortium name="The Broad Institute Genome Sequencing Platform"/>
            <consortium name="Broad Institute Genome Sequencing Center for Infectious Disease"/>
            <person name="Ma L.-J."/>
            <person name="Dead R."/>
            <person name="Young S."/>
            <person name="Zeng Q."/>
            <person name="Koehrsen M."/>
            <person name="Alvarado L."/>
            <person name="Berlin A."/>
            <person name="Chapman S.B."/>
            <person name="Chen Z."/>
            <person name="Freedman E."/>
            <person name="Gellesch M."/>
            <person name="Goldberg J."/>
            <person name="Griggs A."/>
            <person name="Gujja S."/>
            <person name="Heilman E.R."/>
            <person name="Heiman D."/>
            <person name="Hepburn T."/>
            <person name="Howarth C."/>
            <person name="Jen D."/>
            <person name="Larson L."/>
            <person name="Mehta T."/>
            <person name="Neiman D."/>
            <person name="Pearson M."/>
            <person name="Roberts A."/>
            <person name="Saif S."/>
            <person name="Shea T."/>
            <person name="Shenoy N."/>
            <person name="Sisk P."/>
            <person name="Stolte C."/>
            <person name="Sykes S."/>
            <person name="Walk T."/>
            <person name="White J."/>
            <person name="Yandava C."/>
            <person name="Haas B."/>
            <person name="Nusbaum C."/>
            <person name="Birren B."/>
        </authorList>
    </citation>
    <scope>NUCLEOTIDE SEQUENCE</scope>
    <source>
        <strain evidence="22">ATCC 64411</strain>
    </source>
</reference>
<evidence type="ECO:0000256" key="13">
    <source>
        <dbReference type="ARBA" id="ARBA00023211"/>
    </source>
</evidence>
<evidence type="ECO:0000256" key="11">
    <source>
        <dbReference type="ARBA" id="ARBA00022884"/>
    </source>
</evidence>
<evidence type="ECO:0000256" key="7">
    <source>
        <dbReference type="ARBA" id="ARBA00022801"/>
    </source>
</evidence>
<evidence type="ECO:0000259" key="18">
    <source>
        <dbReference type="PROSITE" id="PS50821"/>
    </source>
</evidence>
<keyword evidence="4" id="KW-0479">Metal-binding</keyword>
<dbReference type="SMART" id="SM00490">
    <property type="entry name" value="HELICc"/>
    <property type="match status" value="1"/>
</dbReference>
<dbReference type="EMBL" id="GL876969">
    <property type="protein sequence ID" value="KLU86274.1"/>
    <property type="molecule type" value="Genomic_DNA"/>
</dbReference>
<dbReference type="InterPro" id="IPR000999">
    <property type="entry name" value="RNase_III_dom"/>
</dbReference>
<feature type="domain" description="RNase III" evidence="17">
    <location>
        <begin position="1267"/>
        <end position="1430"/>
    </location>
</feature>
<keyword evidence="9" id="KW-0067">ATP-binding</keyword>
<keyword evidence="12" id="KW-0051">Antiviral defense</keyword>
<dbReference type="Gene3D" id="3.30.160.380">
    <property type="entry name" value="Dicer dimerisation domain"/>
    <property type="match status" value="1"/>
</dbReference>
<dbReference type="CDD" id="cd00593">
    <property type="entry name" value="RIBOc"/>
    <property type="match status" value="2"/>
</dbReference>
<evidence type="ECO:0000256" key="5">
    <source>
        <dbReference type="ARBA" id="ARBA00022737"/>
    </source>
</evidence>
<feature type="region of interest" description="Disordered" evidence="16">
    <location>
        <begin position="1461"/>
        <end position="1520"/>
    </location>
</feature>
<dbReference type="PROSITE" id="PS00517">
    <property type="entry name" value="RNASE_3_1"/>
    <property type="match status" value="1"/>
</dbReference>
<dbReference type="GO" id="GO:0003677">
    <property type="term" value="F:DNA binding"/>
    <property type="evidence" value="ECO:0007669"/>
    <property type="project" value="InterPro"/>
</dbReference>
<dbReference type="PROSITE" id="PS50142">
    <property type="entry name" value="RNASE_3_2"/>
    <property type="match status" value="2"/>
</dbReference>
<evidence type="ECO:0000259" key="20">
    <source>
        <dbReference type="PROSITE" id="PS51194"/>
    </source>
</evidence>
<dbReference type="CDD" id="cd18034">
    <property type="entry name" value="DEXHc_dicer"/>
    <property type="match status" value="1"/>
</dbReference>
<reference evidence="22" key="3">
    <citation type="submission" date="2011-03" db="EMBL/GenBank/DDBJ databases">
        <title>Annotation of Magnaporthe poae ATCC 64411.</title>
        <authorList>
            <person name="Ma L.-J."/>
            <person name="Dead R."/>
            <person name="Young S.K."/>
            <person name="Zeng Q."/>
            <person name="Gargeya S."/>
            <person name="Fitzgerald M."/>
            <person name="Haas B."/>
            <person name="Abouelleil A."/>
            <person name="Alvarado L."/>
            <person name="Arachchi H.M."/>
            <person name="Berlin A."/>
            <person name="Brown A."/>
            <person name="Chapman S.B."/>
            <person name="Chen Z."/>
            <person name="Dunbar C."/>
            <person name="Freedman E."/>
            <person name="Gearin G."/>
            <person name="Gellesch M."/>
            <person name="Goldberg J."/>
            <person name="Griggs A."/>
            <person name="Gujja S."/>
            <person name="Heiman D."/>
            <person name="Howarth C."/>
            <person name="Larson L."/>
            <person name="Lui A."/>
            <person name="MacDonald P.J.P."/>
            <person name="Mehta T."/>
            <person name="Montmayeur A."/>
            <person name="Murphy C."/>
            <person name="Neiman D."/>
            <person name="Pearson M."/>
            <person name="Priest M."/>
            <person name="Roberts A."/>
            <person name="Saif S."/>
            <person name="Shea T."/>
            <person name="Shenoy N."/>
            <person name="Sisk P."/>
            <person name="Stolte C."/>
            <person name="Sykes S."/>
            <person name="Yandava C."/>
            <person name="Wortman J."/>
            <person name="Nusbaum C."/>
            <person name="Birren B."/>
        </authorList>
    </citation>
    <scope>NUCLEOTIDE SEQUENCE</scope>
    <source>
        <strain evidence="22">ATCC 64411</strain>
    </source>
</reference>
<dbReference type="PROSITE" id="PS51194">
    <property type="entry name" value="HELICASE_CTER"/>
    <property type="match status" value="1"/>
</dbReference>
<dbReference type="CDD" id="cd18802">
    <property type="entry name" value="SF2_C_dicer"/>
    <property type="match status" value="1"/>
</dbReference>
<dbReference type="Proteomes" id="UP000011715">
    <property type="component" value="Unassembled WGS sequence"/>
</dbReference>
<dbReference type="InterPro" id="IPR014001">
    <property type="entry name" value="Helicase_ATP-bd"/>
</dbReference>
<dbReference type="PANTHER" id="PTHR14950">
    <property type="entry name" value="DICER-RELATED"/>
    <property type="match status" value="1"/>
</dbReference>
<evidence type="ECO:0000256" key="8">
    <source>
        <dbReference type="ARBA" id="ARBA00022806"/>
    </source>
</evidence>
<dbReference type="GO" id="GO:0005737">
    <property type="term" value="C:cytoplasm"/>
    <property type="evidence" value="ECO:0007669"/>
    <property type="project" value="TreeGrafter"/>
</dbReference>
<evidence type="ECO:0000313" key="24">
    <source>
        <dbReference type="Proteomes" id="UP000011715"/>
    </source>
</evidence>
<keyword evidence="13" id="KW-0464">Manganese</keyword>
<comment type="similarity">
    <text evidence="14 15">Belongs to the helicase family. Dicer subfamily.</text>
</comment>
<dbReference type="GO" id="GO:0030422">
    <property type="term" value="P:siRNA processing"/>
    <property type="evidence" value="ECO:0007669"/>
    <property type="project" value="TreeGrafter"/>
</dbReference>
<dbReference type="STRING" id="644358.A0A0C4DZ03"/>
<dbReference type="SUPFAM" id="SSF52540">
    <property type="entry name" value="P-loop containing nucleoside triphosphate hydrolases"/>
    <property type="match status" value="1"/>
</dbReference>
<dbReference type="Pfam" id="PF03368">
    <property type="entry name" value="Dicer_dimer"/>
    <property type="match status" value="1"/>
</dbReference>
<keyword evidence="6" id="KW-0547">Nucleotide-binding</keyword>
<dbReference type="InterPro" id="IPR027417">
    <property type="entry name" value="P-loop_NTPase"/>
</dbReference>
<dbReference type="SUPFAM" id="SSF69065">
    <property type="entry name" value="RNase III domain-like"/>
    <property type="match status" value="2"/>
</dbReference>
<keyword evidence="7" id="KW-0378">Hydrolase</keyword>
<evidence type="ECO:0000256" key="15">
    <source>
        <dbReference type="PROSITE-ProRule" id="PRU00657"/>
    </source>
</evidence>
<dbReference type="Gene3D" id="1.10.1520.10">
    <property type="entry name" value="Ribonuclease III domain"/>
    <property type="match status" value="2"/>
</dbReference>
<dbReference type="InterPro" id="IPR038248">
    <property type="entry name" value="Dicer_dimer_sf"/>
</dbReference>
<feature type="domain" description="RNase III" evidence="17">
    <location>
        <begin position="1106"/>
        <end position="1215"/>
    </location>
</feature>
<dbReference type="InterPro" id="IPR001650">
    <property type="entry name" value="Helicase_C-like"/>
</dbReference>
<keyword evidence="5" id="KW-0677">Repeat</keyword>
<dbReference type="PROSITE" id="PS51327">
    <property type="entry name" value="DICER_DSRBF"/>
    <property type="match status" value="1"/>
</dbReference>
<dbReference type="InterPro" id="IPR005034">
    <property type="entry name" value="Dicer_dimerisation"/>
</dbReference>
<dbReference type="GO" id="GO:0004525">
    <property type="term" value="F:ribonuclease III activity"/>
    <property type="evidence" value="ECO:0007669"/>
    <property type="project" value="InterPro"/>
</dbReference>
<evidence type="ECO:0000256" key="10">
    <source>
        <dbReference type="ARBA" id="ARBA00022842"/>
    </source>
</evidence>
<sequence>MAPLLSPLALTGAGDQAPASESLGTAKVGIAQDLAIPHVNDANDDGSEDEDEDDDDRLYGGTELVANAPSKPRIISERKRADNAIFGAWVESNKVRLSQASNNTKPSGRQGSATLAPEPTDDRPSKSRGMRVIEGPREYQIELFEKAKKKNTIAVLDTGTGKTLISILLIRHIVEKELESRSQGKESRITFFLVDKVTLVWQQTKQLNANLDFRIIGIHGDSIASVWHDDSFWTKLRNDNMVVVCTADIAYMCLARGYIKMQQINLLVFDEAHHTKKNHPYARIIKDFYVAEEDPEMRPRVLGMTASPFDTKTTNIGKAALELERLLHSEIATIADDELLKTIGNRAEERNVPYAYMYPREPTELCKRLEALIGTHSQFRKAFSTAKIAVTELGPWCADRLWELKFRDDSYLEGRAEGNIRREDYEWQADMTTHIDDLREAASVVRNNPLGPPQDDGLSSKTLKLLEILEENFNTGASVQCIVFVERRDMAVLLTDLVQQPAMRARFPYMNAAFLIGSGPSDSHASTSSRQQETTVWSFRLGELNCLFATSIAEEGLDIPGCNLVIRFDLHKTTIQYIQSRGRARMAGSVFIQMTEMGNQEHIRRWYQHQADERIMRQFCGALPEDRILQRIGVDMDAALHSDQGQKVYVVPETGARLTYKHSLTVLGDYVATLPTNVEGVGFGAEYTVIPVHGGFQGEVLLPEASPLRCATGGIHRSKQVAKCSAAYAMCISLIEAGYLDSHFKSTLKKVLPLMRNARLAVSSKKRAEYNMRTKPEMWSDLGTPSKLYATALVLSSPEAMPHDSKPLLLLTRKPLPQIASFPLFIAKGRRSDVQCIPLSPMETTEKELQGLSSFTFCIFRDIFSKDFAGTAADLPYFLAPTTRGHGEAFSEMVDSHRLVDWQVVSTIQTPGAAPDYYDQPDEFFERKFVLDPFDGSRKFFMRRVRRDLTPQDMVPDDIPAPAHRCWRTAEHTIMNYSVSLWSRSRDAIMPRLRKDQPVIEADLVSLRRNLLDQADAENTVPLQTCYLVLETLTISRLPVEVVSMAYNFPAIIYRLENNLIALDCCNLLGLSIRPDLALEAVTKDSDNSDEPGEEPVNFQGGMGKNYERLEFLGDCFLKMATTIALYTMMVGDEFEYHVERMTDICNKNLLNGALDKGLQEYIRSKSFNRRTWYPSGLTLLKGKRLEADATHSLGDKSVADVCEALIGAAYLTGREHNNSFDLAVKAVTVLTRSKTHTMKSFAEYHAAYVKPDWQTVPASPLQAELARLIKEKMGYEFRDARLLRSAFMHPSYPRVYENVPNYQRLEFLGDALLDMACIDHIFSRFPGRDPQWLTEHKMAMVSNQFYGCLAVELGFHRHVVCLRAQLQSQIADWVDRLGERRRRAEQAAVDRGRRASEFARNFWVDMEHPPKCLPDVLEAYVGALLCRLGLRLRRRRTLLGATRAPMVRRHGRLRHVLGQAPRHAPQHHPGPPAGLHQPPPAGARDRRHRVGRQGRHGRHKGRRRLPRPRRRALLRHRDSGATQDCCAKKAIDMFEDMDLAEFRRLTGCECRPGEDDDDDVADEDL</sequence>
<keyword evidence="10" id="KW-0460">Magnesium</keyword>
<keyword evidence="11 15" id="KW-0694">RNA-binding</keyword>
<dbReference type="GO" id="GO:0005524">
    <property type="term" value="F:ATP binding"/>
    <property type="evidence" value="ECO:0007669"/>
    <property type="project" value="UniProtKB-KW"/>
</dbReference>
<evidence type="ECO:0000256" key="6">
    <source>
        <dbReference type="ARBA" id="ARBA00022741"/>
    </source>
</evidence>
<dbReference type="GO" id="GO:0003723">
    <property type="term" value="F:RNA binding"/>
    <property type="evidence" value="ECO:0007669"/>
    <property type="project" value="UniProtKB-UniRule"/>
</dbReference>
<dbReference type="InterPro" id="IPR006935">
    <property type="entry name" value="Helicase/UvrB_N"/>
</dbReference>
<comment type="cofactor">
    <cofactor evidence="2">
        <name>Mg(2+)</name>
        <dbReference type="ChEBI" id="CHEBI:18420"/>
    </cofactor>
</comment>
<dbReference type="InterPro" id="IPR036389">
    <property type="entry name" value="RNase_III_sf"/>
</dbReference>
<feature type="domain" description="Helicase C-terminal" evidence="20">
    <location>
        <begin position="461"/>
        <end position="640"/>
    </location>
</feature>
<dbReference type="OMA" id="YHVNRMC"/>
<feature type="region of interest" description="Disordered" evidence="16">
    <location>
        <begin position="99"/>
        <end position="129"/>
    </location>
</feature>
<feature type="compositionally biased region" description="Basic residues" evidence="16">
    <location>
        <begin position="1486"/>
        <end position="1515"/>
    </location>
</feature>
<dbReference type="GO" id="GO:0005634">
    <property type="term" value="C:nucleus"/>
    <property type="evidence" value="ECO:0007669"/>
    <property type="project" value="TreeGrafter"/>
</dbReference>
<dbReference type="EnsemblFungi" id="MAPG_05290T0">
    <property type="protein sequence ID" value="MAPG_05290T0"/>
    <property type="gene ID" value="MAPG_05290"/>
</dbReference>
<dbReference type="Pfam" id="PF04851">
    <property type="entry name" value="ResIII"/>
    <property type="match status" value="1"/>
</dbReference>
<feature type="compositionally biased region" description="Polar residues" evidence="16">
    <location>
        <begin position="99"/>
        <end position="113"/>
    </location>
</feature>